<accession>A0A1H2R4F1</accession>
<dbReference type="PANTHER" id="PTHR40056">
    <property type="entry name" value="HYPOTHETICAL CYTOSOLIC PROTEIN"/>
    <property type="match status" value="1"/>
</dbReference>
<organism evidence="1 2">
    <name type="scientific">Kandleria vitulina</name>
    <dbReference type="NCBI Taxonomy" id="1630"/>
    <lineage>
        <taxon>Bacteria</taxon>
        <taxon>Bacillati</taxon>
        <taxon>Bacillota</taxon>
        <taxon>Erysipelotrichia</taxon>
        <taxon>Erysipelotrichales</taxon>
        <taxon>Coprobacillaceae</taxon>
        <taxon>Kandleria</taxon>
    </lineage>
</organism>
<dbReference type="STRING" id="1630.SAMN05216514_11455"/>
<dbReference type="Proteomes" id="UP000182429">
    <property type="component" value="Unassembled WGS sequence"/>
</dbReference>
<evidence type="ECO:0000313" key="2">
    <source>
        <dbReference type="Proteomes" id="UP000182429"/>
    </source>
</evidence>
<dbReference type="AlphaFoldDB" id="A0A1H2R4F1"/>
<dbReference type="Pfam" id="PF08876">
    <property type="entry name" value="DUF1836"/>
    <property type="match status" value="1"/>
</dbReference>
<gene>
    <name evidence="1" type="ORF">SAMN04487759_104104</name>
</gene>
<proteinExistence type="predicted"/>
<dbReference type="OrthoDB" id="3191472at2"/>
<dbReference type="EMBL" id="FNNF01000004">
    <property type="protein sequence ID" value="SDW13764.1"/>
    <property type="molecule type" value="Genomic_DNA"/>
</dbReference>
<reference evidence="1 2" key="1">
    <citation type="submission" date="2016-10" db="EMBL/GenBank/DDBJ databases">
        <authorList>
            <person name="de Groot N.N."/>
        </authorList>
    </citation>
    <scope>NUCLEOTIDE SEQUENCE [LARGE SCALE GENOMIC DNA]</scope>
    <source>
        <strain evidence="1 2">S3b</strain>
    </source>
</reference>
<sequence length="181" mass="21423">MNDYKTIHMLRWDEIPDFPLYIDQVISLIEKSLDFLKMDEEDKIITSTMINNYVKSGIVKSPIKKKYVREHVAYFTVICLLKRVYSLDEISKLIRIQFDNSPVEKAYNAFCNVFERQLNDVASGEDLILEDDQILTLFYKTIMSVVYTVYVQKTIYHEKTLSEIKKEQKKAKKDKKKEVES</sequence>
<dbReference type="PANTHER" id="PTHR40056:SF1">
    <property type="entry name" value="DUF1836 DOMAIN-CONTAINING PROTEIN"/>
    <property type="match status" value="1"/>
</dbReference>
<evidence type="ECO:0000313" key="1">
    <source>
        <dbReference type="EMBL" id="SDW13764.1"/>
    </source>
</evidence>
<dbReference type="RefSeq" id="WP_074685754.1">
    <property type="nucleotide sequence ID" value="NZ_FNNF01000004.1"/>
</dbReference>
<dbReference type="InterPro" id="IPR014975">
    <property type="entry name" value="DUF1836"/>
</dbReference>
<protein>
    <recommendedName>
        <fullName evidence="3">DUF1836 domain-containing protein</fullName>
    </recommendedName>
</protein>
<evidence type="ECO:0008006" key="3">
    <source>
        <dbReference type="Google" id="ProtNLM"/>
    </source>
</evidence>
<dbReference type="eggNOG" id="COG0789">
    <property type="taxonomic scope" value="Bacteria"/>
</dbReference>
<name>A0A1H2R4F1_9FIRM</name>